<dbReference type="AlphaFoldDB" id="A0A3N4E8K8"/>
<evidence type="ECO:0000313" key="1">
    <source>
        <dbReference type="EMBL" id="AZG35069.1"/>
    </source>
</evidence>
<proteinExistence type="predicted"/>
<name>A0A3N4E8K8_9GAMM</name>
<gene>
    <name evidence="2" type="ORF">EGC77_07210</name>
    <name evidence="1" type="ORF">EGC80_09130</name>
</gene>
<dbReference type="OrthoDB" id="6262102at2"/>
<organism evidence="2 4">
    <name type="scientific">Shewanella psychromarinicola</name>
    <dbReference type="NCBI Taxonomy" id="2487742"/>
    <lineage>
        <taxon>Bacteria</taxon>
        <taxon>Pseudomonadati</taxon>
        <taxon>Pseudomonadota</taxon>
        <taxon>Gammaproteobacteria</taxon>
        <taxon>Alteromonadales</taxon>
        <taxon>Shewanellaceae</taxon>
        <taxon>Shewanella</taxon>
    </lineage>
</organism>
<protein>
    <submittedName>
        <fullName evidence="2">Uncharacterized protein</fullName>
    </submittedName>
</protein>
<evidence type="ECO:0000313" key="3">
    <source>
        <dbReference type="Proteomes" id="UP000273778"/>
    </source>
</evidence>
<dbReference type="EMBL" id="RKKB01000002">
    <property type="protein sequence ID" value="RPA33132.1"/>
    <property type="molecule type" value="Genomic_DNA"/>
</dbReference>
<keyword evidence="3" id="KW-1185">Reference proteome</keyword>
<reference evidence="1 3" key="1">
    <citation type="submission" date="2018-11" db="EMBL/GenBank/DDBJ databases">
        <title>Shewanella sp. M2.</title>
        <authorList>
            <person name="Hwang Y.J."/>
            <person name="Hwang C.Y."/>
        </authorList>
    </citation>
    <scope>NUCLEOTIDE SEQUENCE [LARGE SCALE GENOMIC DNA]</scope>
    <source>
        <strain evidence="1 3">M2</strain>
    </source>
</reference>
<reference evidence="4" key="2">
    <citation type="submission" date="2018-11" db="EMBL/GenBank/DDBJ databases">
        <title>Shewanella sp. R106.</title>
        <authorList>
            <person name="Hwang Y.J."/>
            <person name="Hwang C.Y."/>
        </authorList>
    </citation>
    <scope>NUCLEOTIDE SEQUENCE [LARGE SCALE GENOMIC DNA]</scope>
    <source>
        <strain evidence="4">R106</strain>
    </source>
</reference>
<evidence type="ECO:0000313" key="2">
    <source>
        <dbReference type="EMBL" id="RPA33132.1"/>
    </source>
</evidence>
<evidence type="ECO:0000313" key="4">
    <source>
        <dbReference type="Proteomes" id="UP000278855"/>
    </source>
</evidence>
<dbReference type="RefSeq" id="WP_124012364.1">
    <property type="nucleotide sequence ID" value="NZ_CP034073.1"/>
</dbReference>
<dbReference type="Proteomes" id="UP000278855">
    <property type="component" value="Unassembled WGS sequence"/>
</dbReference>
<sequence>MPVQHDALTSARQTNRDELIDIDIDIDNEGVLETRLRPGDVDNPDIERWIVAENNFTFQYQ</sequence>
<reference evidence="2" key="3">
    <citation type="submission" date="2018-11" db="EMBL/GenBank/DDBJ databases">
        <authorList>
            <person name="Hwang Y.J."/>
            <person name="Hwang C.Y."/>
        </authorList>
    </citation>
    <scope>NUCLEOTIDE SEQUENCE</scope>
    <source>
        <strain evidence="2">R106</strain>
    </source>
</reference>
<dbReference type="EMBL" id="CP034073">
    <property type="protein sequence ID" value="AZG35069.1"/>
    <property type="molecule type" value="Genomic_DNA"/>
</dbReference>
<dbReference type="KEGG" id="spsr:EGC80_09130"/>
<accession>A0A3N4E8K8</accession>
<dbReference type="Proteomes" id="UP000273778">
    <property type="component" value="Chromosome"/>
</dbReference>